<dbReference type="Gene3D" id="1.10.3210.10">
    <property type="entry name" value="Hypothetical protein af1432"/>
    <property type="match status" value="1"/>
</dbReference>
<name>A0ABU9YT54_9RHOO</name>
<feature type="domain" description="HDOD" evidence="1">
    <location>
        <begin position="20"/>
        <end position="213"/>
    </location>
</feature>
<dbReference type="PANTHER" id="PTHR33525">
    <property type="match status" value="1"/>
</dbReference>
<comment type="caution">
    <text evidence="2">The sequence shown here is derived from an EMBL/GenBank/DDBJ whole genome shotgun (WGS) entry which is preliminary data.</text>
</comment>
<dbReference type="SMART" id="SM00471">
    <property type="entry name" value="HDc"/>
    <property type="match status" value="1"/>
</dbReference>
<dbReference type="Proteomes" id="UP001410394">
    <property type="component" value="Unassembled WGS sequence"/>
</dbReference>
<evidence type="ECO:0000313" key="2">
    <source>
        <dbReference type="EMBL" id="MEN3066903.1"/>
    </source>
</evidence>
<reference evidence="2 3" key="1">
    <citation type="journal article" date="2018" name="Int. J. Syst. Evol. Microbiol.">
        <title>Uliginosibacterium sediminicola sp. nov., isolated from freshwater sediment.</title>
        <authorList>
            <person name="Hwang W.M."/>
            <person name="Kim S.M."/>
            <person name="Kang K."/>
            <person name="Ahn T.Y."/>
        </authorList>
    </citation>
    <scope>NUCLEOTIDE SEQUENCE [LARGE SCALE GENOMIC DNA]</scope>
    <source>
        <strain evidence="2 3">M1-21</strain>
    </source>
</reference>
<dbReference type="InterPro" id="IPR006675">
    <property type="entry name" value="HDIG_dom"/>
</dbReference>
<evidence type="ECO:0000313" key="3">
    <source>
        <dbReference type="Proteomes" id="UP001410394"/>
    </source>
</evidence>
<dbReference type="NCBIfam" id="TIGR00277">
    <property type="entry name" value="HDIG"/>
    <property type="match status" value="1"/>
</dbReference>
<dbReference type="EMBL" id="JBDIVE010000001">
    <property type="protein sequence ID" value="MEN3066903.1"/>
    <property type="molecule type" value="Genomic_DNA"/>
</dbReference>
<dbReference type="SUPFAM" id="SSF109604">
    <property type="entry name" value="HD-domain/PDEase-like"/>
    <property type="match status" value="1"/>
</dbReference>
<keyword evidence="3" id="KW-1185">Reference proteome</keyword>
<dbReference type="PANTHER" id="PTHR33525:SF3">
    <property type="entry name" value="RIBONUCLEASE Y"/>
    <property type="match status" value="1"/>
</dbReference>
<gene>
    <name evidence="2" type="ORF">ABDB84_00345</name>
</gene>
<dbReference type="RefSeq" id="WP_345917674.1">
    <property type="nucleotide sequence ID" value="NZ_JBDIVE010000001.1"/>
</dbReference>
<protein>
    <submittedName>
        <fullName evidence="2">HDOD domain-containing protein</fullName>
    </submittedName>
</protein>
<dbReference type="InterPro" id="IPR013976">
    <property type="entry name" value="HDOD"/>
</dbReference>
<dbReference type="Pfam" id="PF08668">
    <property type="entry name" value="HDOD"/>
    <property type="match status" value="1"/>
</dbReference>
<dbReference type="InterPro" id="IPR003607">
    <property type="entry name" value="HD/PDEase_dom"/>
</dbReference>
<dbReference type="CDD" id="cd00077">
    <property type="entry name" value="HDc"/>
    <property type="match status" value="1"/>
</dbReference>
<sequence length="278" mass="30256">MTETLEIPQIEDVIAKLGTLPAMPAVVMDLVASIDDESIDMEQLTHKIERDQALTSKTLRVANSAFFGLAGKVGSIREAATIIGLRSIRSIALASALGGVMRREGDKAMLCHFWTHAFMTAVAGRELAGRVGVSAEHAFVAGLLHDIGKLAVAYFYPDIEARLEQYCKDHAASWCEAELALGMPTHGQIGSALARRWHFPEPLCAALDDYHADCDMPLARLIYVADLLAACHAAAGGERIFINEIDEHAWHAVIHDERDLQRALCVMHSAAEMAVCMV</sequence>
<evidence type="ECO:0000259" key="1">
    <source>
        <dbReference type="PROSITE" id="PS51833"/>
    </source>
</evidence>
<dbReference type="PROSITE" id="PS51833">
    <property type="entry name" value="HDOD"/>
    <property type="match status" value="1"/>
</dbReference>
<dbReference type="InterPro" id="IPR052340">
    <property type="entry name" value="RNase_Y/CdgJ"/>
</dbReference>
<organism evidence="2 3">
    <name type="scientific">Uliginosibacterium sediminicola</name>
    <dbReference type="NCBI Taxonomy" id="2024550"/>
    <lineage>
        <taxon>Bacteria</taxon>
        <taxon>Pseudomonadati</taxon>
        <taxon>Pseudomonadota</taxon>
        <taxon>Betaproteobacteria</taxon>
        <taxon>Rhodocyclales</taxon>
        <taxon>Zoogloeaceae</taxon>
        <taxon>Uliginosibacterium</taxon>
    </lineage>
</organism>
<proteinExistence type="predicted"/>
<accession>A0ABU9YT54</accession>